<evidence type="ECO:0008006" key="3">
    <source>
        <dbReference type="Google" id="ProtNLM"/>
    </source>
</evidence>
<evidence type="ECO:0000313" key="2">
    <source>
        <dbReference type="Proteomes" id="UP001064971"/>
    </source>
</evidence>
<dbReference type="RefSeq" id="WP_264776328.1">
    <property type="nucleotide sequence ID" value="NZ_AP026560.1"/>
</dbReference>
<dbReference type="Gene3D" id="3.40.630.40">
    <property type="entry name" value="Zn-dependent exopeptidases"/>
    <property type="match status" value="1"/>
</dbReference>
<dbReference type="EMBL" id="AP026560">
    <property type="protein sequence ID" value="BDP40480.1"/>
    <property type="molecule type" value="Genomic_DNA"/>
</dbReference>
<dbReference type="Proteomes" id="UP001064971">
    <property type="component" value="Chromosome"/>
</dbReference>
<accession>A0ABN6RAU0</accession>
<dbReference type="InterPro" id="IPR007709">
    <property type="entry name" value="N-FG_amidohydro"/>
</dbReference>
<gene>
    <name evidence="1" type="ORF">DAETH_04490</name>
</gene>
<organism evidence="1 2">
    <name type="scientific">Deinococcus aetherius</name>
    <dbReference type="NCBI Taxonomy" id="200252"/>
    <lineage>
        <taxon>Bacteria</taxon>
        <taxon>Thermotogati</taxon>
        <taxon>Deinococcota</taxon>
        <taxon>Deinococci</taxon>
        <taxon>Deinococcales</taxon>
        <taxon>Deinococcaceae</taxon>
        <taxon>Deinococcus</taxon>
    </lineage>
</organism>
<sequence>MTAPDRDRLLVLTPHPSGALPADVLRDMLGEDVFDEEKRAAFLRRVFLEGDPYTDLIYAVPGTRYLQAPWSRFAVDLNRDRFDTDDNGVVKLMDFDRRPLYPEGFTLTQGKREARLRRVWDAFDAGVSEELRGARLMIVGHSMASHGPKLGPDTGAPRPALTLMLGTEGEPTFPRGGWDALRAACAQAFAPVLTGEFNRVAVGDPWTTDTLSRNHHARTGIPAFGIEINVALYYGEWGVVRPGALRELNAAFGRFADAALGLVE</sequence>
<keyword evidence="2" id="KW-1185">Reference proteome</keyword>
<dbReference type="Pfam" id="PF05013">
    <property type="entry name" value="FGase"/>
    <property type="match status" value="1"/>
</dbReference>
<name>A0ABN6RAU0_9DEIO</name>
<dbReference type="SUPFAM" id="SSF53187">
    <property type="entry name" value="Zn-dependent exopeptidases"/>
    <property type="match status" value="1"/>
</dbReference>
<evidence type="ECO:0000313" key="1">
    <source>
        <dbReference type="EMBL" id="BDP40480.1"/>
    </source>
</evidence>
<proteinExistence type="predicted"/>
<protein>
    <recommendedName>
        <fullName evidence="3">N-formylglutamate amidohydrolase</fullName>
    </recommendedName>
</protein>
<reference evidence="1" key="1">
    <citation type="submission" date="2022-07" db="EMBL/GenBank/DDBJ databases">
        <title>Complete Genome Sequence of the Radioresistant Bacterium Deinococcus aetherius ST0316, Isolated from the Air Dust collected in Lower Stratosphere above Japan.</title>
        <authorList>
            <person name="Satoh K."/>
            <person name="Hagiwara K."/>
            <person name="Katsumata K."/>
            <person name="Kubo A."/>
            <person name="Yokobori S."/>
            <person name="Yamagishi A."/>
            <person name="Oono Y."/>
            <person name="Narumi I."/>
        </authorList>
    </citation>
    <scope>NUCLEOTIDE SEQUENCE</scope>
    <source>
        <strain evidence="1">ST0316</strain>
    </source>
</reference>